<dbReference type="Pfam" id="PF02558">
    <property type="entry name" value="ApbA"/>
    <property type="match status" value="1"/>
</dbReference>
<feature type="domain" description="Ketopantoate reductase N-terminal" evidence="12">
    <location>
        <begin position="3"/>
        <end position="145"/>
    </location>
</feature>
<comment type="caution">
    <text evidence="14">The sequence shown here is derived from an EMBL/GenBank/DDBJ whole genome shotgun (WGS) entry which is preliminary data.</text>
</comment>
<evidence type="ECO:0000256" key="3">
    <source>
        <dbReference type="ARBA" id="ARBA00007870"/>
    </source>
</evidence>
<dbReference type="EC" id="1.1.1.169" evidence="4 11"/>
<name>A0A368XS72_9BACI</name>
<dbReference type="RefSeq" id="WP_114352803.1">
    <property type="nucleotide sequence ID" value="NZ_QPJJ01000006.1"/>
</dbReference>
<evidence type="ECO:0000259" key="13">
    <source>
        <dbReference type="Pfam" id="PF08546"/>
    </source>
</evidence>
<evidence type="ECO:0000256" key="2">
    <source>
        <dbReference type="ARBA" id="ARBA00004994"/>
    </source>
</evidence>
<evidence type="ECO:0000259" key="12">
    <source>
        <dbReference type="Pfam" id="PF02558"/>
    </source>
</evidence>
<dbReference type="UniPathway" id="UPA00028">
    <property type="reaction ID" value="UER00004"/>
</dbReference>
<dbReference type="InterPro" id="IPR013752">
    <property type="entry name" value="KPA_reductase"/>
</dbReference>
<gene>
    <name evidence="14" type="ORF">DFR57_106212</name>
</gene>
<comment type="catalytic activity">
    <reaction evidence="10 11">
        <text>(R)-pantoate + NADP(+) = 2-dehydropantoate + NADPH + H(+)</text>
        <dbReference type="Rhea" id="RHEA:16233"/>
        <dbReference type="ChEBI" id="CHEBI:11561"/>
        <dbReference type="ChEBI" id="CHEBI:15378"/>
        <dbReference type="ChEBI" id="CHEBI:15980"/>
        <dbReference type="ChEBI" id="CHEBI:57783"/>
        <dbReference type="ChEBI" id="CHEBI:58349"/>
        <dbReference type="EC" id="1.1.1.169"/>
    </reaction>
</comment>
<dbReference type="InterPro" id="IPR003710">
    <property type="entry name" value="ApbA"/>
</dbReference>
<dbReference type="AlphaFoldDB" id="A0A368XS72"/>
<keyword evidence="7 11" id="KW-0521">NADP</keyword>
<keyword evidence="8 11" id="KW-0560">Oxidoreductase</keyword>
<dbReference type="NCBIfam" id="TIGR00745">
    <property type="entry name" value="apbA_panE"/>
    <property type="match status" value="1"/>
</dbReference>
<dbReference type="Pfam" id="PF08546">
    <property type="entry name" value="ApbA_C"/>
    <property type="match status" value="1"/>
</dbReference>
<reference evidence="14 15" key="1">
    <citation type="submission" date="2018-07" db="EMBL/GenBank/DDBJ databases">
        <title>Genomic Encyclopedia of Type Strains, Phase IV (KMG-IV): sequencing the most valuable type-strain genomes for metagenomic binning, comparative biology and taxonomic classification.</title>
        <authorList>
            <person name="Goeker M."/>
        </authorList>
    </citation>
    <scope>NUCLEOTIDE SEQUENCE [LARGE SCALE GENOMIC DNA]</scope>
    <source>
        <strain evidence="14 15">DSM 27696</strain>
    </source>
</reference>
<evidence type="ECO:0000256" key="4">
    <source>
        <dbReference type="ARBA" id="ARBA00013014"/>
    </source>
</evidence>
<dbReference type="GO" id="GO:0005737">
    <property type="term" value="C:cytoplasm"/>
    <property type="evidence" value="ECO:0007669"/>
    <property type="project" value="TreeGrafter"/>
</dbReference>
<keyword evidence="15" id="KW-1185">Reference proteome</keyword>
<sequence length="297" mass="33877">MRIGIIGGGAIGLLFSTLLLEDNHEVFLYVKSADQKNTINRKGIRRLSDSAIFFPKVELTKNLSEHDLFINCTKQYDLQESLIEYSNQKINSPILFIQNGMTHVRLMDQFLNKNTVFIGICEHGAQKKNKHEVAHTGKGSLKVSLYHGSIFSLKSIIQKLHTTIFPITLCDDLFPILHEKLLINAVVNPLTALFHVQNKELLEDQHLLFLAKTINEEVCGVLKMNSSNSWEKVEKVIHNTGENRSSMLMDIINGRKTELEAIIGYIREKAKNENIKTPFLYFLYHAVKTLESRNLSE</sequence>
<dbReference type="InterPro" id="IPR008927">
    <property type="entry name" value="6-PGluconate_DH-like_C_sf"/>
</dbReference>
<evidence type="ECO:0000256" key="5">
    <source>
        <dbReference type="ARBA" id="ARBA00019465"/>
    </source>
</evidence>
<evidence type="ECO:0000313" key="15">
    <source>
        <dbReference type="Proteomes" id="UP000252585"/>
    </source>
</evidence>
<dbReference type="Proteomes" id="UP000252585">
    <property type="component" value="Unassembled WGS sequence"/>
</dbReference>
<dbReference type="Gene3D" id="3.40.50.720">
    <property type="entry name" value="NAD(P)-binding Rossmann-like Domain"/>
    <property type="match status" value="1"/>
</dbReference>
<comment type="similarity">
    <text evidence="3 11">Belongs to the ketopantoate reductase family.</text>
</comment>
<dbReference type="PANTHER" id="PTHR43765:SF2">
    <property type="entry name" value="2-DEHYDROPANTOATE 2-REDUCTASE"/>
    <property type="match status" value="1"/>
</dbReference>
<evidence type="ECO:0000256" key="10">
    <source>
        <dbReference type="ARBA" id="ARBA00048793"/>
    </source>
</evidence>
<feature type="domain" description="Ketopantoate reductase C-terminal" evidence="13">
    <location>
        <begin position="176"/>
        <end position="291"/>
    </location>
</feature>
<dbReference type="GO" id="GO:0050661">
    <property type="term" value="F:NADP binding"/>
    <property type="evidence" value="ECO:0007669"/>
    <property type="project" value="TreeGrafter"/>
</dbReference>
<dbReference type="InterPro" id="IPR036291">
    <property type="entry name" value="NAD(P)-bd_dom_sf"/>
</dbReference>
<evidence type="ECO:0000256" key="7">
    <source>
        <dbReference type="ARBA" id="ARBA00022857"/>
    </source>
</evidence>
<comment type="function">
    <text evidence="1 11">Catalyzes the NADPH-dependent reduction of ketopantoate into pantoic acid.</text>
</comment>
<accession>A0A368XS72</accession>
<dbReference type="SUPFAM" id="SSF51735">
    <property type="entry name" value="NAD(P)-binding Rossmann-fold domains"/>
    <property type="match status" value="1"/>
</dbReference>
<evidence type="ECO:0000256" key="8">
    <source>
        <dbReference type="ARBA" id="ARBA00023002"/>
    </source>
</evidence>
<proteinExistence type="inferred from homology"/>
<dbReference type="GO" id="GO:0015940">
    <property type="term" value="P:pantothenate biosynthetic process"/>
    <property type="evidence" value="ECO:0007669"/>
    <property type="project" value="UniProtKB-UniPathway"/>
</dbReference>
<dbReference type="InterPro" id="IPR013328">
    <property type="entry name" value="6PGD_dom2"/>
</dbReference>
<dbReference type="OrthoDB" id="9800163at2"/>
<comment type="pathway">
    <text evidence="2 11">Cofactor biosynthesis; (R)-pantothenate biosynthesis; (R)-pantoate from 3-methyl-2-oxobutanoate: step 2/2.</text>
</comment>
<keyword evidence="6 11" id="KW-0566">Pantothenate biosynthesis</keyword>
<dbReference type="GO" id="GO:0008677">
    <property type="term" value="F:2-dehydropantoate 2-reductase activity"/>
    <property type="evidence" value="ECO:0007669"/>
    <property type="project" value="UniProtKB-EC"/>
</dbReference>
<evidence type="ECO:0000256" key="6">
    <source>
        <dbReference type="ARBA" id="ARBA00022655"/>
    </source>
</evidence>
<protein>
    <recommendedName>
        <fullName evidence="5 11">2-dehydropantoate 2-reductase</fullName>
        <ecNumber evidence="4 11">1.1.1.169</ecNumber>
    </recommendedName>
    <alternativeName>
        <fullName evidence="9 11">Ketopantoate reductase</fullName>
    </alternativeName>
</protein>
<evidence type="ECO:0000256" key="9">
    <source>
        <dbReference type="ARBA" id="ARBA00032024"/>
    </source>
</evidence>
<dbReference type="SUPFAM" id="SSF48179">
    <property type="entry name" value="6-phosphogluconate dehydrogenase C-terminal domain-like"/>
    <property type="match status" value="1"/>
</dbReference>
<organism evidence="14 15">
    <name type="scientific">Saliterribacillus persicus</name>
    <dbReference type="NCBI Taxonomy" id="930114"/>
    <lineage>
        <taxon>Bacteria</taxon>
        <taxon>Bacillati</taxon>
        <taxon>Bacillota</taxon>
        <taxon>Bacilli</taxon>
        <taxon>Bacillales</taxon>
        <taxon>Bacillaceae</taxon>
        <taxon>Saliterribacillus</taxon>
    </lineage>
</organism>
<evidence type="ECO:0000313" key="14">
    <source>
        <dbReference type="EMBL" id="RCW70812.1"/>
    </source>
</evidence>
<dbReference type="EMBL" id="QPJJ01000006">
    <property type="protein sequence ID" value="RCW70812.1"/>
    <property type="molecule type" value="Genomic_DNA"/>
</dbReference>
<dbReference type="Gene3D" id="1.10.1040.10">
    <property type="entry name" value="N-(1-d-carboxylethyl)-l-norvaline Dehydrogenase, domain 2"/>
    <property type="match status" value="1"/>
</dbReference>
<dbReference type="InterPro" id="IPR013332">
    <property type="entry name" value="KPR_N"/>
</dbReference>
<evidence type="ECO:0000256" key="1">
    <source>
        <dbReference type="ARBA" id="ARBA00002919"/>
    </source>
</evidence>
<evidence type="ECO:0000256" key="11">
    <source>
        <dbReference type="RuleBase" id="RU362068"/>
    </source>
</evidence>
<dbReference type="InterPro" id="IPR050838">
    <property type="entry name" value="Ketopantoate_reductase"/>
</dbReference>
<dbReference type="PANTHER" id="PTHR43765">
    <property type="entry name" value="2-DEHYDROPANTOATE 2-REDUCTASE-RELATED"/>
    <property type="match status" value="1"/>
</dbReference>